<dbReference type="PROSITE" id="PS51918">
    <property type="entry name" value="RADICAL_SAM"/>
    <property type="match status" value="1"/>
</dbReference>
<dbReference type="EC" id="2.8.1.6" evidence="4 16"/>
<keyword evidence="6 16" id="KW-0808">Transferase</keyword>
<protein>
    <recommendedName>
        <fullName evidence="15 16">Biotin synthase</fullName>
        <ecNumber evidence="4 16">2.8.1.6</ecNumber>
    </recommendedName>
</protein>
<dbReference type="GO" id="GO:0005506">
    <property type="term" value="F:iron ion binding"/>
    <property type="evidence" value="ECO:0007669"/>
    <property type="project" value="UniProtKB-UniRule"/>
</dbReference>
<dbReference type="EMBL" id="RHLK01000004">
    <property type="protein sequence ID" value="MVO99753.1"/>
    <property type="molecule type" value="Genomic_DNA"/>
</dbReference>
<dbReference type="SFLD" id="SFLDG01060">
    <property type="entry name" value="BATS_domain_containing"/>
    <property type="match status" value="1"/>
</dbReference>
<feature type="binding site" evidence="16 17">
    <location>
        <position position="140"/>
    </location>
    <ligand>
        <name>[2Fe-2S] cluster</name>
        <dbReference type="ChEBI" id="CHEBI:190135"/>
    </ligand>
</feature>
<keyword evidence="10 16" id="KW-0093">Biotin biosynthesis</keyword>
<organism evidence="19 20">
    <name type="scientific">Paenibacillus lutrae</name>
    <dbReference type="NCBI Taxonomy" id="2078573"/>
    <lineage>
        <taxon>Bacteria</taxon>
        <taxon>Bacillati</taxon>
        <taxon>Bacillota</taxon>
        <taxon>Bacilli</taxon>
        <taxon>Bacillales</taxon>
        <taxon>Paenibacillaceae</taxon>
        <taxon>Paenibacillus</taxon>
    </lineage>
</organism>
<comment type="catalytic activity">
    <reaction evidence="13 16">
        <text>(4R,5S)-dethiobiotin + (sulfur carrier)-SH + 2 reduced [2Fe-2S]-[ferredoxin] + 2 S-adenosyl-L-methionine = (sulfur carrier)-H + biotin + 2 5'-deoxyadenosine + 2 L-methionine + 2 oxidized [2Fe-2S]-[ferredoxin]</text>
        <dbReference type="Rhea" id="RHEA:22060"/>
        <dbReference type="Rhea" id="RHEA-COMP:10000"/>
        <dbReference type="Rhea" id="RHEA-COMP:10001"/>
        <dbReference type="Rhea" id="RHEA-COMP:14737"/>
        <dbReference type="Rhea" id="RHEA-COMP:14739"/>
        <dbReference type="ChEBI" id="CHEBI:17319"/>
        <dbReference type="ChEBI" id="CHEBI:29917"/>
        <dbReference type="ChEBI" id="CHEBI:33737"/>
        <dbReference type="ChEBI" id="CHEBI:33738"/>
        <dbReference type="ChEBI" id="CHEBI:57586"/>
        <dbReference type="ChEBI" id="CHEBI:57844"/>
        <dbReference type="ChEBI" id="CHEBI:59789"/>
        <dbReference type="ChEBI" id="CHEBI:64428"/>
        <dbReference type="ChEBI" id="CHEBI:149473"/>
        <dbReference type="EC" id="2.8.1.6"/>
    </reaction>
</comment>
<comment type="cofactor">
    <cofactor evidence="17">
        <name>[2Fe-2S] cluster</name>
        <dbReference type="ChEBI" id="CHEBI:190135"/>
    </cofactor>
    <text evidence="17">Binds 1 [2Fe-2S] cluster. The cluster is coordinated with 3 cysteines and 1 arginine.</text>
</comment>
<comment type="cofactor">
    <cofactor evidence="16">
        <name>[2Fe-2S] cluster</name>
        <dbReference type="ChEBI" id="CHEBI:190135"/>
    </cofactor>
    <text evidence="16">Binds 1 [2Fe-2S] cluster. The cluster is coordinated with 3 cysteines and 1 arginine.</text>
</comment>
<dbReference type="Proteomes" id="UP000490800">
    <property type="component" value="Unassembled WGS sequence"/>
</dbReference>
<dbReference type="SFLD" id="SFLDS00029">
    <property type="entry name" value="Radical_SAM"/>
    <property type="match status" value="1"/>
</dbReference>
<feature type="binding site" evidence="16 17">
    <location>
        <position position="270"/>
    </location>
    <ligand>
        <name>[2Fe-2S] cluster</name>
        <dbReference type="ChEBI" id="CHEBI:190135"/>
    </ligand>
</feature>
<evidence type="ECO:0000313" key="19">
    <source>
        <dbReference type="EMBL" id="MVO99753.1"/>
    </source>
</evidence>
<feature type="binding site" evidence="16 17">
    <location>
        <position position="71"/>
    </location>
    <ligand>
        <name>[4Fe-4S] cluster</name>
        <dbReference type="ChEBI" id="CHEBI:49883"/>
        <note>4Fe-4S-S-AdoMet</note>
    </ligand>
</feature>
<dbReference type="InterPro" id="IPR058240">
    <property type="entry name" value="rSAM_sf"/>
</dbReference>
<dbReference type="SMART" id="SM00876">
    <property type="entry name" value="BATS"/>
    <property type="match status" value="1"/>
</dbReference>
<dbReference type="HAMAP" id="MF_01694">
    <property type="entry name" value="BioB"/>
    <property type="match status" value="1"/>
</dbReference>
<comment type="subunit">
    <text evidence="3 16">Homodimer.</text>
</comment>
<dbReference type="UniPathway" id="UPA00078">
    <property type="reaction ID" value="UER00162"/>
</dbReference>
<feature type="binding site" evidence="16 17">
    <location>
        <position position="108"/>
    </location>
    <ligand>
        <name>[2Fe-2S] cluster</name>
        <dbReference type="ChEBI" id="CHEBI:190135"/>
    </ligand>
</feature>
<dbReference type="GO" id="GO:0051539">
    <property type="term" value="F:4 iron, 4 sulfur cluster binding"/>
    <property type="evidence" value="ECO:0007669"/>
    <property type="project" value="UniProtKB-KW"/>
</dbReference>
<evidence type="ECO:0000256" key="9">
    <source>
        <dbReference type="ARBA" id="ARBA00022723"/>
    </source>
</evidence>
<evidence type="ECO:0000256" key="5">
    <source>
        <dbReference type="ARBA" id="ARBA00022485"/>
    </source>
</evidence>
<comment type="similarity">
    <text evidence="2 16">Belongs to the radical SAM superfamily. Biotin synthase family.</text>
</comment>
<evidence type="ECO:0000256" key="14">
    <source>
        <dbReference type="ARBA" id="ARBA00057568"/>
    </source>
</evidence>
<feature type="domain" description="Radical SAM core" evidence="18">
    <location>
        <begin position="46"/>
        <end position="272"/>
    </location>
</feature>
<gene>
    <name evidence="16 19" type="primary">bioB</name>
    <name evidence="19" type="ORF">EDM21_09450</name>
</gene>
<comment type="pathway">
    <text evidence="1 16">Cofactor biosynthesis; biotin biosynthesis; biotin from 7,8-diaminononanoate: step 2/2.</text>
</comment>
<dbReference type="PANTHER" id="PTHR22976:SF2">
    <property type="entry name" value="BIOTIN SYNTHASE, MITOCHONDRIAL"/>
    <property type="match status" value="1"/>
</dbReference>
<comment type="function">
    <text evidence="14 16">Catalyzes the conversion of dethiobiotin (DTB) to biotin by the insertion of a sulfur atom into dethiobiotin via a radical-based mechanism.</text>
</comment>
<dbReference type="SFLD" id="SFLDG01278">
    <property type="entry name" value="biotin_synthase_like"/>
    <property type="match status" value="1"/>
</dbReference>
<keyword evidence="8 16" id="KW-0001">2Fe-2S</keyword>
<dbReference type="GO" id="GO:0004076">
    <property type="term" value="F:biotin synthase activity"/>
    <property type="evidence" value="ECO:0007669"/>
    <property type="project" value="UniProtKB-UniRule"/>
</dbReference>
<dbReference type="InterPro" id="IPR024177">
    <property type="entry name" value="Biotin_synthase"/>
</dbReference>
<evidence type="ECO:0000256" key="6">
    <source>
        <dbReference type="ARBA" id="ARBA00022679"/>
    </source>
</evidence>
<evidence type="ECO:0000313" key="20">
    <source>
        <dbReference type="Proteomes" id="UP000490800"/>
    </source>
</evidence>
<dbReference type="Pfam" id="PF04055">
    <property type="entry name" value="Radical_SAM"/>
    <property type="match status" value="1"/>
</dbReference>
<dbReference type="OrthoDB" id="9786826at2"/>
<comment type="cofactor">
    <cofactor evidence="16 17">
        <name>[4Fe-4S] cluster</name>
        <dbReference type="ChEBI" id="CHEBI:49883"/>
    </cofactor>
    <text evidence="16 17">Binds 1 [4Fe-4S] cluster. The cluster is coordinated with 3 cysteines and an exchangeable S-adenosyl-L-methionine.</text>
</comment>
<dbReference type="InterPro" id="IPR002684">
    <property type="entry name" value="Biotin_synth/BioAB"/>
</dbReference>
<evidence type="ECO:0000256" key="15">
    <source>
        <dbReference type="ARBA" id="ARBA00070199"/>
    </source>
</evidence>
<dbReference type="SMART" id="SM00729">
    <property type="entry name" value="Elp3"/>
    <property type="match status" value="1"/>
</dbReference>
<keyword evidence="12 16" id="KW-0411">Iron-sulfur</keyword>
<evidence type="ECO:0000256" key="8">
    <source>
        <dbReference type="ARBA" id="ARBA00022714"/>
    </source>
</evidence>
<dbReference type="GO" id="GO:0009102">
    <property type="term" value="P:biotin biosynthetic process"/>
    <property type="evidence" value="ECO:0007669"/>
    <property type="project" value="UniProtKB-UniRule"/>
</dbReference>
<dbReference type="FunFam" id="3.20.20.70:FF:000026">
    <property type="entry name" value="Biotin synthase"/>
    <property type="match status" value="1"/>
</dbReference>
<dbReference type="AlphaFoldDB" id="A0A7X3JZ31"/>
<dbReference type="Pfam" id="PF06968">
    <property type="entry name" value="BATS"/>
    <property type="match status" value="1"/>
</dbReference>
<evidence type="ECO:0000256" key="1">
    <source>
        <dbReference type="ARBA" id="ARBA00004942"/>
    </source>
</evidence>
<keyword evidence="20" id="KW-1185">Reference proteome</keyword>
<dbReference type="InterPro" id="IPR007197">
    <property type="entry name" value="rSAM"/>
</dbReference>
<dbReference type="InterPro" id="IPR010722">
    <property type="entry name" value="BATS_dom"/>
</dbReference>
<evidence type="ECO:0000256" key="10">
    <source>
        <dbReference type="ARBA" id="ARBA00022756"/>
    </source>
</evidence>
<dbReference type="CDD" id="cd01335">
    <property type="entry name" value="Radical_SAM"/>
    <property type="match status" value="1"/>
</dbReference>
<evidence type="ECO:0000256" key="11">
    <source>
        <dbReference type="ARBA" id="ARBA00023004"/>
    </source>
</evidence>
<evidence type="ECO:0000256" key="7">
    <source>
        <dbReference type="ARBA" id="ARBA00022691"/>
    </source>
</evidence>
<dbReference type="InterPro" id="IPR006638">
    <property type="entry name" value="Elp3/MiaA/NifB-like_rSAM"/>
</dbReference>
<evidence type="ECO:0000256" key="13">
    <source>
        <dbReference type="ARBA" id="ARBA00051157"/>
    </source>
</evidence>
<dbReference type="InterPro" id="IPR013785">
    <property type="entry name" value="Aldolase_TIM"/>
</dbReference>
<dbReference type="GO" id="GO:0051537">
    <property type="term" value="F:2 iron, 2 sulfur cluster binding"/>
    <property type="evidence" value="ECO:0007669"/>
    <property type="project" value="UniProtKB-KW"/>
</dbReference>
<evidence type="ECO:0000256" key="16">
    <source>
        <dbReference type="HAMAP-Rule" id="MF_01694"/>
    </source>
</evidence>
<proteinExistence type="inferred from homology"/>
<feature type="binding site" evidence="16 17">
    <location>
        <position position="68"/>
    </location>
    <ligand>
        <name>[4Fe-4S] cluster</name>
        <dbReference type="ChEBI" id="CHEBI:49883"/>
        <note>4Fe-4S-S-AdoMet</note>
    </ligand>
</feature>
<feature type="binding site" evidence="16 17">
    <location>
        <position position="64"/>
    </location>
    <ligand>
        <name>[4Fe-4S] cluster</name>
        <dbReference type="ChEBI" id="CHEBI:49883"/>
        <note>4Fe-4S-S-AdoMet</note>
    </ligand>
</feature>
<dbReference type="PANTHER" id="PTHR22976">
    <property type="entry name" value="BIOTIN SYNTHASE"/>
    <property type="match status" value="1"/>
</dbReference>
<accession>A0A7X3JZ31</accession>
<dbReference type="Gene3D" id="3.20.20.70">
    <property type="entry name" value="Aldolase class I"/>
    <property type="match status" value="1"/>
</dbReference>
<evidence type="ECO:0000256" key="12">
    <source>
        <dbReference type="ARBA" id="ARBA00023014"/>
    </source>
</evidence>
<evidence type="ECO:0000259" key="18">
    <source>
        <dbReference type="PROSITE" id="PS51918"/>
    </source>
</evidence>
<reference evidence="19 20" key="1">
    <citation type="journal article" date="2019" name="Microorganisms">
        <title>Paenibacillus lutrae sp. nov., A Chitinolytic Species Isolated from A River Otter in Castril Natural Park, Granada, Spain.</title>
        <authorList>
            <person name="Rodriguez M."/>
            <person name="Reina J.C."/>
            <person name="Bejar V."/>
            <person name="Llamas I."/>
        </authorList>
    </citation>
    <scope>NUCLEOTIDE SEQUENCE [LARGE SCALE GENOMIC DNA]</scope>
    <source>
        <strain evidence="19 20">N10</strain>
    </source>
</reference>
<keyword evidence="9 16" id="KW-0479">Metal-binding</keyword>
<keyword evidence="11 16" id="KW-0408">Iron</keyword>
<comment type="caution">
    <text evidence="19">The sequence shown here is derived from an EMBL/GenBank/DDBJ whole genome shotgun (WGS) entry which is preliminary data.</text>
</comment>
<dbReference type="NCBIfam" id="TIGR00433">
    <property type="entry name" value="bioB"/>
    <property type="match status" value="1"/>
</dbReference>
<evidence type="ECO:0000256" key="4">
    <source>
        <dbReference type="ARBA" id="ARBA00012236"/>
    </source>
</evidence>
<evidence type="ECO:0000256" key="3">
    <source>
        <dbReference type="ARBA" id="ARBA00011738"/>
    </source>
</evidence>
<dbReference type="PIRSF" id="PIRSF001619">
    <property type="entry name" value="Biotin_synth"/>
    <property type="match status" value="1"/>
</dbReference>
<feature type="binding site" evidence="16 17">
    <location>
        <position position="200"/>
    </location>
    <ligand>
        <name>[2Fe-2S] cluster</name>
        <dbReference type="ChEBI" id="CHEBI:190135"/>
    </ligand>
</feature>
<keyword evidence="7 16" id="KW-0949">S-adenosyl-L-methionine</keyword>
<dbReference type="SUPFAM" id="SSF102114">
    <property type="entry name" value="Radical SAM enzymes"/>
    <property type="match status" value="1"/>
</dbReference>
<sequence length="325" mass="35945">MYWNRLADKSLAGELLTEEEALSVLQADDDELLPLLHAAFRVRTYYYGRKVKLNLIINAKSGLCPEDCGYCSQSIISKAPITKYPLLEKEVLVEGARKAMSMEAGTYCIVASGRGPTNRELDQVVAAVQTIKAEMPMKICACLGILTDEQAARLREAGVDRYNHNLNTSTSNFSRITTTHTYEDRVKTVEQAKLAGMSPCSGIIAGMGESDEELVQMAYALRELDADSIPVNFLNPIPGTPLAGYRQLTPRKCLKVLALMRFICPRKEIRIAGGREVNLRSLQPLGLYAANSIFLGDYLTTEGQDSSDDHHMLEDLGFEVERCAL</sequence>
<evidence type="ECO:0000256" key="17">
    <source>
        <dbReference type="PIRSR" id="PIRSR001619-1"/>
    </source>
</evidence>
<name>A0A7X3JZ31_9BACL</name>
<keyword evidence="5 16" id="KW-0004">4Fe-4S</keyword>
<evidence type="ECO:0000256" key="2">
    <source>
        <dbReference type="ARBA" id="ARBA00010765"/>
    </source>
</evidence>